<dbReference type="AlphaFoldDB" id="A0A165XRG1"/>
<evidence type="ECO:0000313" key="3">
    <source>
        <dbReference type="EMBL" id="KZT32466.1"/>
    </source>
</evidence>
<feature type="domain" description="Nucleoplasmin-like" evidence="2">
    <location>
        <begin position="638"/>
        <end position="740"/>
    </location>
</feature>
<dbReference type="Pfam" id="PF17800">
    <property type="entry name" value="NPL"/>
    <property type="match status" value="1"/>
</dbReference>
<dbReference type="OrthoDB" id="3267228at2759"/>
<dbReference type="Gene3D" id="2.60.120.340">
    <property type="entry name" value="Nucleoplasmin core domain"/>
    <property type="match status" value="1"/>
</dbReference>
<feature type="region of interest" description="Disordered" evidence="1">
    <location>
        <begin position="1"/>
        <end position="165"/>
    </location>
</feature>
<gene>
    <name evidence="3" type="ORF">SISSUDRAFT_1066895</name>
</gene>
<evidence type="ECO:0000259" key="2">
    <source>
        <dbReference type="Pfam" id="PF17800"/>
    </source>
</evidence>
<feature type="compositionally biased region" description="Low complexity" evidence="1">
    <location>
        <begin position="63"/>
        <end position="91"/>
    </location>
</feature>
<dbReference type="Proteomes" id="UP000076798">
    <property type="component" value="Unassembled WGS sequence"/>
</dbReference>
<proteinExistence type="predicted"/>
<feature type="compositionally biased region" description="Basic and acidic residues" evidence="1">
    <location>
        <begin position="195"/>
        <end position="211"/>
    </location>
</feature>
<reference evidence="3 4" key="1">
    <citation type="journal article" date="2016" name="Mol. Biol. Evol.">
        <title>Comparative Genomics of Early-Diverging Mushroom-Forming Fungi Provides Insights into the Origins of Lignocellulose Decay Capabilities.</title>
        <authorList>
            <person name="Nagy L.G."/>
            <person name="Riley R."/>
            <person name="Tritt A."/>
            <person name="Adam C."/>
            <person name="Daum C."/>
            <person name="Floudas D."/>
            <person name="Sun H."/>
            <person name="Yadav J.S."/>
            <person name="Pangilinan J."/>
            <person name="Larsson K.H."/>
            <person name="Matsuura K."/>
            <person name="Barry K."/>
            <person name="Labutti K."/>
            <person name="Kuo R."/>
            <person name="Ohm R.A."/>
            <person name="Bhattacharya S.S."/>
            <person name="Shirouzu T."/>
            <person name="Yoshinaga Y."/>
            <person name="Martin F.M."/>
            <person name="Grigoriev I.V."/>
            <person name="Hibbett D.S."/>
        </authorList>
    </citation>
    <scope>NUCLEOTIDE SEQUENCE [LARGE SCALE GENOMIC DNA]</scope>
    <source>
        <strain evidence="3 4">HHB10207 ss-3</strain>
    </source>
</reference>
<feature type="compositionally biased region" description="Polar residues" evidence="1">
    <location>
        <begin position="141"/>
        <end position="160"/>
    </location>
</feature>
<dbReference type="InterPro" id="IPR041232">
    <property type="entry name" value="NPL"/>
</dbReference>
<dbReference type="STRING" id="1314776.A0A165XRG1"/>
<organism evidence="3 4">
    <name type="scientific">Sistotremastrum suecicum HHB10207 ss-3</name>
    <dbReference type="NCBI Taxonomy" id="1314776"/>
    <lineage>
        <taxon>Eukaryota</taxon>
        <taxon>Fungi</taxon>
        <taxon>Dikarya</taxon>
        <taxon>Basidiomycota</taxon>
        <taxon>Agaricomycotina</taxon>
        <taxon>Agaricomycetes</taxon>
        <taxon>Sistotremastrales</taxon>
        <taxon>Sistotremastraceae</taxon>
        <taxon>Sistotremastrum</taxon>
    </lineage>
</organism>
<protein>
    <recommendedName>
        <fullName evidence="2">Nucleoplasmin-like domain-containing protein</fullName>
    </recommendedName>
</protein>
<sequence length="1111" mass="124141">MTTPLQEYAIRKSSHSDPRNTSQQPRLIIRARNRFEPQNTPAGSARPSEHPISTPPPPPVPPSSTLASTTFESNSTPQPQNSSQLNSQQIPRNSQSIRDRLFQRSASHATSDPHVLARQNTIQVERTSSRPPHPRSRAENPPNSTSVAPEAPTSHSQSSVGGHDGRFETLIDLTRDLGVQIKELVEGLHKRKTRSQRDESSDSERESDSPPRKKIYKGPVRQKHLELKRRIRLTLARMEHRPIKKEKNQQTDEDNGFLPPLTDAELLNFKQFPLECGPTRENFRLCYNQPPKSDWNEAACKVILAVFFETYPDTKETRDVVAHKIYTHIRGRHRKYDLSIRDQAEKNACIVRNRRRGRRLDIYNRRLQALQTSIVLKRSFRQLLLRLGPEGMSSDETDGDTIRPQYLIHRRIERSTQLTTFLRDLDLLHIMRHHYDGAGNRKPGNFPNDRFESRLRSLSVPIPSLPKACYSQAWLSSLTNAQGAESATLEEVDLNVDYGAELTYQSLCLPVALQELRTERSLAFGSFDAPGNDETCNDVTFPTRHQSRRWKGEIAFESCIFLIIWKRLSYEYPFRNSYPFHVYVQGCPGETSELLEARRLAAALPLPLSPDELDICIHYNALPQHMNLEPQSLQSVGLWSTRVVPGQPRPLIIEQNLYLHITNVSLGLGCTDTTQLTFLSLEHVDLSTLEASEDGFTAETTQVYVCGLGKSASLTLLLSPSDEVVLSAHGPNTLFIAGYYSQASNGNSARQSSPPRNNAEPEYSHVAKASAANPSAKPPANPSTNPSTNPPVNPPVNPPRIDPGPGQPTIDPHKHRLPLQETPISTREHESAPLPLHLAAPSPPVVQVEGDTFARHIEILKHPTIFPVIPTALSPPATHFAPSHHTPPSADDLRFSRLQSLGAPTQSLPESDESQLHRSSDNGNSVDQIMVDVSSSRTSTYHTSPMPSKGHYTVHDHPSRLGDAMGSDPRLNVGKIDTRLSHAISLQVQSAPRIEANNRTEPLFSSLSQGASNAKVTTTFPLPERQARPNVQAHAEPPIDNYSRVPQLSHKLLSATPMTTAQWQPPSLTSHSRPMNVTLDQFMHELPPRQSPIMEAQSGFNTRMSKWSATW</sequence>
<feature type="compositionally biased region" description="Basic residues" evidence="1">
    <location>
        <begin position="212"/>
        <end position="221"/>
    </location>
</feature>
<accession>A0A165XRG1</accession>
<feature type="region of interest" description="Disordered" evidence="1">
    <location>
        <begin position="188"/>
        <end position="221"/>
    </location>
</feature>
<name>A0A165XRG1_9AGAM</name>
<feature type="compositionally biased region" description="Polar residues" evidence="1">
    <location>
        <begin position="744"/>
        <end position="756"/>
    </location>
</feature>
<feature type="compositionally biased region" description="Pro residues" evidence="1">
    <location>
        <begin position="53"/>
        <end position="62"/>
    </location>
</feature>
<feature type="compositionally biased region" description="Pro residues" evidence="1">
    <location>
        <begin position="788"/>
        <end position="806"/>
    </location>
</feature>
<keyword evidence="4" id="KW-1185">Reference proteome</keyword>
<feature type="region of interest" description="Disordered" evidence="1">
    <location>
        <begin position="903"/>
        <end position="926"/>
    </location>
</feature>
<feature type="region of interest" description="Disordered" evidence="1">
    <location>
        <begin position="744"/>
        <end position="815"/>
    </location>
</feature>
<dbReference type="EMBL" id="KV428329">
    <property type="protein sequence ID" value="KZT32466.1"/>
    <property type="molecule type" value="Genomic_DNA"/>
</dbReference>
<evidence type="ECO:0000256" key="1">
    <source>
        <dbReference type="SAM" id="MobiDB-lite"/>
    </source>
</evidence>
<evidence type="ECO:0000313" key="4">
    <source>
        <dbReference type="Proteomes" id="UP000076798"/>
    </source>
</evidence>